<evidence type="ECO:0000256" key="6">
    <source>
        <dbReference type="ARBA" id="ARBA00045299"/>
    </source>
</evidence>
<evidence type="ECO:0000256" key="10">
    <source>
        <dbReference type="ARBA" id="ARBA00047196"/>
    </source>
</evidence>
<feature type="domain" description="Phosphomevalonate dehydratase large subunit-like" evidence="11">
    <location>
        <begin position="1"/>
        <end position="392"/>
    </location>
</feature>
<comment type="caution">
    <text evidence="12">The sequence shown here is derived from an EMBL/GenBank/DDBJ whole genome shotgun (WGS) entry which is preliminary data.</text>
</comment>
<dbReference type="GO" id="GO:0016829">
    <property type="term" value="F:lyase activity"/>
    <property type="evidence" value="ECO:0007669"/>
    <property type="project" value="UniProtKB-KW"/>
</dbReference>
<evidence type="ECO:0000313" key="12">
    <source>
        <dbReference type="EMBL" id="KXA98343.1"/>
    </source>
</evidence>
<gene>
    <name evidence="12" type="ORF">AKJ37_00295</name>
</gene>
<comment type="subunit">
    <text evidence="8">Heterodimer composed of a large subunit (PMDh-L) and a small subunit (PMDh-S).</text>
</comment>
<evidence type="ECO:0000259" key="11">
    <source>
        <dbReference type="Pfam" id="PF04412"/>
    </source>
</evidence>
<evidence type="ECO:0000256" key="3">
    <source>
        <dbReference type="ARBA" id="ARBA00023229"/>
    </source>
</evidence>
<dbReference type="CDD" id="cd01355">
    <property type="entry name" value="AcnX"/>
    <property type="match status" value="1"/>
</dbReference>
<comment type="function">
    <text evidence="6">Component of a hydro-lyase that catalyzes the dehydration of mevalonate 5-phosphate (MVA5P) to form trans-anhydromevalonate 5-phosphate (tAHMP). Involved in the archaeal mevalonate (MVA) pathway, which provides fundamental precursors for isoprenoid biosynthesis, such as isopentenyl diphosphate (IPP) and dimethylallyl diphosphate (DMAPP).</text>
</comment>
<reference evidence="12 13" key="1">
    <citation type="journal article" date="2016" name="Sci. Rep.">
        <title>Metabolic traits of an uncultured archaeal lineage -MSBL1- from brine pools of the Red Sea.</title>
        <authorList>
            <person name="Mwirichia R."/>
            <person name="Alam I."/>
            <person name="Rashid M."/>
            <person name="Vinu M."/>
            <person name="Ba-Alawi W."/>
            <person name="Anthony Kamau A."/>
            <person name="Kamanda Ngugi D."/>
            <person name="Goker M."/>
            <person name="Klenk H.P."/>
            <person name="Bajic V."/>
            <person name="Stingl U."/>
        </authorList>
    </citation>
    <scope>NUCLEOTIDE SEQUENCE [LARGE SCALE GENOMIC DNA]</scope>
    <source>
        <strain evidence="12">SCGC-AAA259I09</strain>
    </source>
</reference>
<evidence type="ECO:0000256" key="5">
    <source>
        <dbReference type="ARBA" id="ARBA00045120"/>
    </source>
</evidence>
<evidence type="ECO:0000256" key="4">
    <source>
        <dbReference type="ARBA" id="ARBA00023239"/>
    </source>
</evidence>
<dbReference type="AlphaFoldDB" id="A0A133UVW7"/>
<organism evidence="12 13">
    <name type="scientific">candidate division MSBL1 archaeon SCGC-AAA259I09</name>
    <dbReference type="NCBI Taxonomy" id="1698267"/>
    <lineage>
        <taxon>Archaea</taxon>
        <taxon>Methanobacteriati</taxon>
        <taxon>Methanobacteriota</taxon>
        <taxon>candidate division MSBL1</taxon>
    </lineage>
</organism>
<proteinExistence type="inferred from homology"/>
<comment type="pathway">
    <text evidence="1">Isoprenoid biosynthesis; isopentenyl diphosphate biosynthesis via mevalonate pathway.</text>
</comment>
<dbReference type="PANTHER" id="PTHR36577">
    <property type="entry name" value="DUF521 DOMAIN PROTEIN (AFU_ORTHOLOGUE AFUA_6G00490)"/>
    <property type="match status" value="1"/>
</dbReference>
<dbReference type="PATRIC" id="fig|1698267.3.peg.69"/>
<keyword evidence="3" id="KW-0414">Isoprene biosynthesis</keyword>
<dbReference type="GO" id="GO:0008299">
    <property type="term" value="P:isoprenoid biosynthetic process"/>
    <property type="evidence" value="ECO:0007669"/>
    <property type="project" value="UniProtKB-KW"/>
</dbReference>
<keyword evidence="2" id="KW-0408">Iron</keyword>
<keyword evidence="4" id="KW-0456">Lyase</keyword>
<evidence type="ECO:0000256" key="8">
    <source>
        <dbReference type="ARBA" id="ARBA00046520"/>
    </source>
</evidence>
<accession>A0A133UVW7</accession>
<keyword evidence="13" id="KW-1185">Reference proteome</keyword>
<dbReference type="PANTHER" id="PTHR36577:SF3">
    <property type="entry name" value="DUF521 DOMAIN PROTEIN (AFU_ORTHOLOGUE AFUA_6G00490)"/>
    <property type="match status" value="1"/>
</dbReference>
<evidence type="ECO:0000313" key="13">
    <source>
        <dbReference type="Proteomes" id="UP000070463"/>
    </source>
</evidence>
<evidence type="ECO:0000256" key="1">
    <source>
        <dbReference type="ARBA" id="ARBA00005092"/>
    </source>
</evidence>
<evidence type="ECO:0000256" key="9">
    <source>
        <dbReference type="ARBA" id="ARBA00047176"/>
    </source>
</evidence>
<name>A0A133UVW7_9EURY</name>
<dbReference type="Proteomes" id="UP000070463">
    <property type="component" value="Unassembled WGS sequence"/>
</dbReference>
<evidence type="ECO:0000256" key="2">
    <source>
        <dbReference type="ARBA" id="ARBA00023004"/>
    </source>
</evidence>
<evidence type="ECO:0000256" key="7">
    <source>
        <dbReference type="ARBA" id="ARBA00046333"/>
    </source>
</evidence>
<protein>
    <recommendedName>
        <fullName evidence="10">Phosphomevalonate dehydratase large subunit</fullName>
        <ecNumber evidence="9">4.2.1.182</ecNumber>
    </recommendedName>
</protein>
<comment type="similarity">
    <text evidence="7">Belongs to the AcnX type II large subunit family.</text>
</comment>
<comment type="catalytic activity">
    <reaction evidence="5">
        <text>(R)-5-phosphomevalonate = (2E)-3-methyl-5-phosphooxypent-2-enoate + H2O</text>
        <dbReference type="Rhea" id="RHEA:78975"/>
        <dbReference type="ChEBI" id="CHEBI:15377"/>
        <dbReference type="ChEBI" id="CHEBI:58146"/>
        <dbReference type="ChEBI" id="CHEBI:229665"/>
        <dbReference type="EC" id="4.2.1.182"/>
    </reaction>
    <physiologicalReaction direction="left-to-right" evidence="5">
        <dbReference type="Rhea" id="RHEA:78976"/>
    </physiologicalReaction>
</comment>
<sequence>MYLNKEQERMLSGEESEAVQNAMEILVGLGDIYDAKRLIPIESAHISGISMRTSGEAGLSFIEDMVDKGARTSVPTTINPAGMDLKNWKEMGAPAEMSEKQIRMVDAYEKIGAEPTCSCVPYFIGNNPSFGEHVSWAESSAIVYANSILGARTNREGAPSALASSITGLTPEFGYHLKENRAGSLTIIPDLELFEGRSTFPYSVLGYWIGENFPESVPVIRKIRPTYDQHKALGAGMAASGAIALYHIPSVTAEAKKNPEICETGETVSFGVDEYEKTVDELDQTSDCDLICIGCPHASIDELRFIAEKIDDEKEIWVCLPRRTRNKEKYGEVFSDLEKRGLKLVCDTCMVVAPLSEMGYSSIGVNSTKAAHYAPSLADVKVHLAPIEELVK</sequence>
<dbReference type="Pfam" id="PF04412">
    <property type="entry name" value="AcnX"/>
    <property type="match status" value="1"/>
</dbReference>
<dbReference type="EC" id="4.2.1.182" evidence="9"/>
<dbReference type="InterPro" id="IPR007506">
    <property type="entry name" value="PMDh-L-like_dom"/>
</dbReference>
<dbReference type="EMBL" id="LHXR01000002">
    <property type="protein sequence ID" value="KXA98343.1"/>
    <property type="molecule type" value="Genomic_DNA"/>
</dbReference>